<organism evidence="2 3">
    <name type="scientific">Streptococcus equi subsp. zooepidemicus (strain MGCS10565)</name>
    <dbReference type="NCBI Taxonomy" id="552526"/>
    <lineage>
        <taxon>Bacteria</taxon>
        <taxon>Bacillati</taxon>
        <taxon>Bacillota</taxon>
        <taxon>Bacilli</taxon>
        <taxon>Lactobacillales</taxon>
        <taxon>Streptococcaceae</taxon>
        <taxon>Streptococcus</taxon>
    </lineage>
</organism>
<dbReference type="KEGG" id="sez:Sez_0257"/>
<reference evidence="2 3" key="1">
    <citation type="journal article" date="2008" name="PLoS ONE">
        <title>Genome sequence of a lancefield group C Streptococcus zooepidemicus strain causing epidemic nephritis: new information about an old disease.</title>
        <authorList>
            <person name="Beres S.B."/>
            <person name="Sesso R."/>
            <person name="Pinto S.W.L."/>
            <person name="Hoe N.P."/>
            <person name="Porcella S.F."/>
            <person name="Deleo F.R."/>
            <person name="Musser J.M."/>
        </authorList>
    </citation>
    <scope>NUCLEOTIDE SEQUENCE [LARGE SCALE GENOMIC DNA]</scope>
    <source>
        <strain evidence="2 3">MGCS10565</strain>
    </source>
</reference>
<evidence type="ECO:0000313" key="2">
    <source>
        <dbReference type="EMBL" id="ACG61635.1"/>
    </source>
</evidence>
<dbReference type="CDD" id="cd02947">
    <property type="entry name" value="TRX_family"/>
    <property type="match status" value="1"/>
</dbReference>
<gene>
    <name evidence="2" type="ordered locus">Sez_0257</name>
</gene>
<accession>B4U0U8</accession>
<dbReference type="InterPro" id="IPR036249">
    <property type="entry name" value="Thioredoxin-like_sf"/>
</dbReference>
<evidence type="ECO:0000256" key="1">
    <source>
        <dbReference type="SAM" id="Phobius"/>
    </source>
</evidence>
<keyword evidence="1" id="KW-0812">Transmembrane</keyword>
<dbReference type="Pfam" id="PF20207">
    <property type="entry name" value="DUF6568"/>
    <property type="match status" value="1"/>
</dbReference>
<feature type="transmembrane region" description="Helical" evidence="1">
    <location>
        <begin position="60"/>
        <end position="79"/>
    </location>
</feature>
<dbReference type="EMBL" id="CP001129">
    <property type="protein sequence ID" value="ACG61635.1"/>
    <property type="molecule type" value="Genomic_DNA"/>
</dbReference>
<dbReference type="Proteomes" id="UP000001873">
    <property type="component" value="Chromosome"/>
</dbReference>
<dbReference type="Gene3D" id="3.40.30.10">
    <property type="entry name" value="Glutaredoxin"/>
    <property type="match status" value="1"/>
</dbReference>
<dbReference type="AlphaFoldDB" id="B4U0U8"/>
<dbReference type="HOGENOM" id="CLU_1292875_0_0_9"/>
<proteinExistence type="predicted"/>
<name>B4U0U8_STREM</name>
<keyword evidence="1" id="KW-1133">Transmembrane helix</keyword>
<evidence type="ECO:0000313" key="3">
    <source>
        <dbReference type="Proteomes" id="UP000001873"/>
    </source>
</evidence>
<sequence length="224" mass="25583">MMKKPNLAYVFPLAPIGIQYLIFWDNSLRFWLPIIGTAIIYGILLAFKHRYPNVLSDKKGFYIIISFLPICFGVSQLMLNQQASMTAKQATTSTRSVTSTDHSYRTCVQSLTKASLEEINSQSSEDRFYLLYIGRESCPFCRDFCPRLADAIQVTKAKVYYLDTEHKSKALHEFADRFHIHSIPKLLVLRQGRLIKAFDNTNTDDKALISFLEAYQNDSTLAAS</sequence>
<feature type="transmembrane region" description="Helical" evidence="1">
    <location>
        <begin position="30"/>
        <end position="48"/>
    </location>
</feature>
<keyword evidence="1" id="KW-0472">Membrane</keyword>
<protein>
    <submittedName>
        <fullName evidence="2">Transport accessory protein</fullName>
    </submittedName>
</protein>
<dbReference type="SUPFAM" id="SSF52833">
    <property type="entry name" value="Thioredoxin-like"/>
    <property type="match status" value="1"/>
</dbReference>
<feature type="transmembrane region" description="Helical" evidence="1">
    <location>
        <begin position="7"/>
        <end position="24"/>
    </location>
</feature>
<dbReference type="InterPro" id="IPR046698">
    <property type="entry name" value="PedC-like"/>
</dbReference>